<comment type="caution">
    <text evidence="9">The sequence shown here is derived from an EMBL/GenBank/DDBJ whole genome shotgun (WGS) entry which is preliminary data.</text>
</comment>
<dbReference type="InterPro" id="IPR044831">
    <property type="entry name" value="Ccp1-like"/>
</dbReference>
<sequence length="519" mass="56155">MKTTMVLASIAVVNAYQWPSSLIDQVDGLLYEGRGEGDPNNSLIDFAAKLAQCQSGSLGESGAAEWIRFAYHDMATHNIEDGTGGLDNSLLLELDRAENVGVGMRHARADFSHFPNKYLSFSDVTAVGVAIASAICDGPIVPIRAGRRDAIVAGPPGVPEPQQTLAEHTESFRLQGFTPEEMIALTACGHSVGGVRSNDFPAMVPPAPGTTVDNFILFDTTTALDNTVVLQYLNSTTKNALVVDKNATLISDFRIFSSDGNVTMNKLADPETFDRTCSRLLAQMIDTVPADVKLTDVIEPIPTKVDGVQLSIGSDTLLLSASLRFLDFNDQRTVKMLWDDRAGGCASNSCSSWPENQRDVTTTLTSRLGLSVNKYDFVAQINATTSISKFWFEVDENDGSPVKTLDNGGSGYVITQDRVLYVPHSSTATTTVVAVRNDVTPSRVFMDVYTRGPSAIVNQTGVDLAPATDIASRLGYDFYSLTQSFTGVEFTFDLHSVVNGTTYTEDMRDTYFATNSPDF</sequence>
<dbReference type="SUPFAM" id="SSF48113">
    <property type="entry name" value="Heme-dependent peroxidases"/>
    <property type="match status" value="1"/>
</dbReference>
<dbReference type="EC" id="1.11.1.-" evidence="7"/>
<dbReference type="GO" id="GO:0042744">
    <property type="term" value="P:hydrogen peroxide catabolic process"/>
    <property type="evidence" value="ECO:0007669"/>
    <property type="project" value="TreeGrafter"/>
</dbReference>
<evidence type="ECO:0000256" key="7">
    <source>
        <dbReference type="RuleBase" id="RU363051"/>
    </source>
</evidence>
<gene>
    <name evidence="9" type="ORF">B0H16DRAFT_1694045</name>
</gene>
<accession>A0AAD7N0L6</accession>
<name>A0AAD7N0L6_9AGAR</name>
<evidence type="ECO:0000313" key="9">
    <source>
        <dbReference type="EMBL" id="KAJ7741341.1"/>
    </source>
</evidence>
<evidence type="ECO:0000259" key="8">
    <source>
        <dbReference type="PROSITE" id="PS50873"/>
    </source>
</evidence>
<dbReference type="GO" id="GO:0004601">
    <property type="term" value="F:peroxidase activity"/>
    <property type="evidence" value="ECO:0007669"/>
    <property type="project" value="UniProtKB-KW"/>
</dbReference>
<reference evidence="9" key="1">
    <citation type="submission" date="2023-03" db="EMBL/GenBank/DDBJ databases">
        <title>Massive genome expansion in bonnet fungi (Mycena s.s.) driven by repeated elements and novel gene families across ecological guilds.</title>
        <authorList>
            <consortium name="Lawrence Berkeley National Laboratory"/>
            <person name="Harder C.B."/>
            <person name="Miyauchi S."/>
            <person name="Viragh M."/>
            <person name="Kuo A."/>
            <person name="Thoen E."/>
            <person name="Andreopoulos B."/>
            <person name="Lu D."/>
            <person name="Skrede I."/>
            <person name="Drula E."/>
            <person name="Henrissat B."/>
            <person name="Morin E."/>
            <person name="Kohler A."/>
            <person name="Barry K."/>
            <person name="LaButti K."/>
            <person name="Morin E."/>
            <person name="Salamov A."/>
            <person name="Lipzen A."/>
            <person name="Mereny Z."/>
            <person name="Hegedus B."/>
            <person name="Baldrian P."/>
            <person name="Stursova M."/>
            <person name="Weitz H."/>
            <person name="Taylor A."/>
            <person name="Grigoriev I.V."/>
            <person name="Nagy L.G."/>
            <person name="Martin F."/>
            <person name="Kauserud H."/>
        </authorList>
    </citation>
    <scope>NUCLEOTIDE SEQUENCE</scope>
    <source>
        <strain evidence="9">CBHHK182m</strain>
    </source>
</reference>
<comment type="similarity">
    <text evidence="6">Belongs to the peroxidase family.</text>
</comment>
<evidence type="ECO:0000313" key="10">
    <source>
        <dbReference type="Proteomes" id="UP001215598"/>
    </source>
</evidence>
<dbReference type="Pfam" id="PF00141">
    <property type="entry name" value="peroxidase"/>
    <property type="match status" value="1"/>
</dbReference>
<dbReference type="Proteomes" id="UP001215598">
    <property type="component" value="Unassembled WGS sequence"/>
</dbReference>
<evidence type="ECO:0000256" key="4">
    <source>
        <dbReference type="ARBA" id="ARBA00023002"/>
    </source>
</evidence>
<dbReference type="InterPro" id="IPR010255">
    <property type="entry name" value="Haem_peroxidase_sf"/>
</dbReference>
<dbReference type="PROSITE" id="PS50873">
    <property type="entry name" value="PEROXIDASE_4"/>
    <property type="match status" value="1"/>
</dbReference>
<dbReference type="GO" id="GO:0034599">
    <property type="term" value="P:cellular response to oxidative stress"/>
    <property type="evidence" value="ECO:0007669"/>
    <property type="project" value="InterPro"/>
</dbReference>
<dbReference type="EMBL" id="JARKIB010000099">
    <property type="protein sequence ID" value="KAJ7741341.1"/>
    <property type="molecule type" value="Genomic_DNA"/>
</dbReference>
<dbReference type="GO" id="GO:0000302">
    <property type="term" value="P:response to reactive oxygen species"/>
    <property type="evidence" value="ECO:0007669"/>
    <property type="project" value="TreeGrafter"/>
</dbReference>
<evidence type="ECO:0000256" key="5">
    <source>
        <dbReference type="ARBA" id="ARBA00023004"/>
    </source>
</evidence>
<dbReference type="InterPro" id="IPR002016">
    <property type="entry name" value="Haem_peroxidase"/>
</dbReference>
<evidence type="ECO:0000256" key="3">
    <source>
        <dbReference type="ARBA" id="ARBA00022723"/>
    </source>
</evidence>
<keyword evidence="4 7" id="KW-0560">Oxidoreductase</keyword>
<keyword evidence="5" id="KW-0408">Iron</keyword>
<evidence type="ECO:0000256" key="1">
    <source>
        <dbReference type="ARBA" id="ARBA00022559"/>
    </source>
</evidence>
<keyword evidence="3" id="KW-0479">Metal-binding</keyword>
<organism evidence="9 10">
    <name type="scientific">Mycena metata</name>
    <dbReference type="NCBI Taxonomy" id="1033252"/>
    <lineage>
        <taxon>Eukaryota</taxon>
        <taxon>Fungi</taxon>
        <taxon>Dikarya</taxon>
        <taxon>Basidiomycota</taxon>
        <taxon>Agaricomycotina</taxon>
        <taxon>Agaricomycetes</taxon>
        <taxon>Agaricomycetidae</taxon>
        <taxon>Agaricales</taxon>
        <taxon>Marasmiineae</taxon>
        <taxon>Mycenaceae</taxon>
        <taxon>Mycena</taxon>
    </lineage>
</organism>
<dbReference type="PANTHER" id="PTHR31356">
    <property type="entry name" value="THYLAKOID LUMENAL 29 KDA PROTEIN, CHLOROPLASTIC-RELATED"/>
    <property type="match status" value="1"/>
</dbReference>
<dbReference type="GO" id="GO:0020037">
    <property type="term" value="F:heme binding"/>
    <property type="evidence" value="ECO:0007669"/>
    <property type="project" value="UniProtKB-UniRule"/>
</dbReference>
<protein>
    <recommendedName>
        <fullName evidence="7">Peroxidase</fullName>
        <ecNumber evidence="7">1.11.1.-</ecNumber>
    </recommendedName>
</protein>
<feature type="domain" description="Plant heme peroxidase family profile" evidence="8">
    <location>
        <begin position="119"/>
        <end position="294"/>
    </location>
</feature>
<keyword evidence="2" id="KW-0349">Heme</keyword>
<evidence type="ECO:0000256" key="2">
    <source>
        <dbReference type="ARBA" id="ARBA00022617"/>
    </source>
</evidence>
<evidence type="ECO:0000256" key="6">
    <source>
        <dbReference type="RuleBase" id="RU004241"/>
    </source>
</evidence>
<dbReference type="GO" id="GO:0046872">
    <property type="term" value="F:metal ion binding"/>
    <property type="evidence" value="ECO:0007669"/>
    <property type="project" value="UniProtKB-UniRule"/>
</dbReference>
<dbReference type="Gene3D" id="1.10.520.10">
    <property type="match status" value="1"/>
</dbReference>
<dbReference type="AlphaFoldDB" id="A0AAD7N0L6"/>
<dbReference type="PANTHER" id="PTHR31356:SF53">
    <property type="entry name" value="HEME PEROXIDASE"/>
    <property type="match status" value="1"/>
</dbReference>
<proteinExistence type="inferred from homology"/>
<keyword evidence="1 7" id="KW-0575">Peroxidase</keyword>
<keyword evidence="10" id="KW-1185">Reference proteome</keyword>